<gene>
    <name evidence="7" type="ORF">F5Z01DRAFT_189268</name>
</gene>
<dbReference type="SUPFAM" id="SSF49777">
    <property type="entry name" value="PEBP-like"/>
    <property type="match status" value="1"/>
</dbReference>
<evidence type="ECO:0000256" key="3">
    <source>
        <dbReference type="ARBA" id="ARBA00037226"/>
    </source>
</evidence>
<evidence type="ECO:0000313" key="7">
    <source>
        <dbReference type="EMBL" id="KAG9252878.1"/>
    </source>
</evidence>
<sequence length="446" mass="50880">MSRCQSVARPLARQLSRQLYRPFTTTPSISAEVTTEPPATTPSPADLDPDTVLPEFENALMKAGQMPIGSRRRRMAIRDYPDGLPFEQLPYQAFQEARKILAADREQKLAAIRAELAKIALLESRDAKDFKGGQAMKDTRIASLKRYVEVLKIQADINDPVVKKRFEDGLGDMNKPIYRYYAERRWRSYQHKLITQRIEQFNIVPDILPKFEPTADVQLYFWQQKTQPGAIIDSLVSEPPPRLNVQVFDKGERLVTIVVLDADVPNVEADGYTKKCHFVAANIPLSPTQSSIPLGKIKDENQLAVPWLPPTSQKGSPYHRIAIFVLEQDGPLDAKALKEQYANRLGKDKTSFSLKSIRDKYNLKPFGFSIFRSVWDDNTAAVMGRHGIEGADIEFRPTRVHSMKQPVKPRGWEAKRQGPKYRHLWKYTKRIKGVSNGRKWLKAGKR</sequence>
<dbReference type="GeneID" id="70288897"/>
<dbReference type="Gene3D" id="1.20.58.1180">
    <property type="match status" value="1"/>
</dbReference>
<comment type="subcellular location">
    <subcellularLocation>
        <location evidence="1">Mitochondrion</location>
    </subcellularLocation>
</comment>
<dbReference type="PANTHER" id="PTHR11362">
    <property type="entry name" value="PHOSPHATIDYLETHANOLAMINE-BINDING PROTEIN"/>
    <property type="match status" value="1"/>
</dbReference>
<dbReference type="Gene3D" id="3.90.280.10">
    <property type="entry name" value="PEBP-like"/>
    <property type="match status" value="1"/>
</dbReference>
<feature type="compositionally biased region" description="Low complexity" evidence="6">
    <location>
        <begin position="30"/>
        <end position="45"/>
    </location>
</feature>
<dbReference type="Proteomes" id="UP000887229">
    <property type="component" value="Unassembled WGS sequence"/>
</dbReference>
<dbReference type="InterPro" id="IPR035810">
    <property type="entry name" value="PEBP_euk"/>
</dbReference>
<dbReference type="FunFam" id="3.90.280.10:FF:000004">
    <property type="entry name" value="Mitochondrial large ribosomal subunit YmL35"/>
    <property type="match status" value="1"/>
</dbReference>
<dbReference type="AlphaFoldDB" id="A0A9P7ZIR8"/>
<name>A0A9P7ZIR8_9HYPO</name>
<evidence type="ECO:0000256" key="5">
    <source>
        <dbReference type="ARBA" id="ARBA00039444"/>
    </source>
</evidence>
<dbReference type="PANTHER" id="PTHR11362:SF82">
    <property type="entry name" value="PHOSPHATIDYLETHANOLAMINE-BINDING PROTEIN 4"/>
    <property type="match status" value="1"/>
</dbReference>
<evidence type="ECO:0000256" key="6">
    <source>
        <dbReference type="SAM" id="MobiDB-lite"/>
    </source>
</evidence>
<reference evidence="7" key="1">
    <citation type="journal article" date="2021" name="IMA Fungus">
        <title>Genomic characterization of three marine fungi, including Emericellopsis atlantica sp. nov. with signatures of a generalist lifestyle and marine biomass degradation.</title>
        <authorList>
            <person name="Hagestad O.C."/>
            <person name="Hou L."/>
            <person name="Andersen J.H."/>
            <person name="Hansen E.H."/>
            <person name="Altermark B."/>
            <person name="Li C."/>
            <person name="Kuhnert E."/>
            <person name="Cox R.J."/>
            <person name="Crous P.W."/>
            <person name="Spatafora J.W."/>
            <person name="Lail K."/>
            <person name="Amirebrahimi M."/>
            <person name="Lipzen A."/>
            <person name="Pangilinan J."/>
            <person name="Andreopoulos W."/>
            <person name="Hayes R.D."/>
            <person name="Ng V."/>
            <person name="Grigoriev I.V."/>
            <person name="Jackson S.A."/>
            <person name="Sutton T.D.S."/>
            <person name="Dobson A.D.W."/>
            <person name="Rama T."/>
        </authorList>
    </citation>
    <scope>NUCLEOTIDE SEQUENCE</scope>
    <source>
        <strain evidence="7">TS7</strain>
    </source>
</reference>
<accession>A0A9P7ZIR8</accession>
<organism evidence="7 8">
    <name type="scientific">Emericellopsis atlantica</name>
    <dbReference type="NCBI Taxonomy" id="2614577"/>
    <lineage>
        <taxon>Eukaryota</taxon>
        <taxon>Fungi</taxon>
        <taxon>Dikarya</taxon>
        <taxon>Ascomycota</taxon>
        <taxon>Pezizomycotina</taxon>
        <taxon>Sordariomycetes</taxon>
        <taxon>Hypocreomycetidae</taxon>
        <taxon>Hypocreales</taxon>
        <taxon>Bionectriaceae</taxon>
        <taxon>Emericellopsis</taxon>
    </lineage>
</organism>
<dbReference type="OrthoDB" id="2153661at2759"/>
<feature type="region of interest" description="Disordered" evidence="6">
    <location>
        <begin position="26"/>
        <end position="49"/>
    </location>
</feature>
<evidence type="ECO:0000313" key="8">
    <source>
        <dbReference type="Proteomes" id="UP000887229"/>
    </source>
</evidence>
<evidence type="ECO:0000256" key="2">
    <source>
        <dbReference type="ARBA" id="ARBA00023128"/>
    </source>
</evidence>
<evidence type="ECO:0000256" key="4">
    <source>
        <dbReference type="ARBA" id="ARBA00038016"/>
    </source>
</evidence>
<comment type="similarity">
    <text evidence="4">Belongs to the phosphatidylethanolamine-binding protein family. Mitochondrion-specific ribosomal protein mL38 subfamily.</text>
</comment>
<dbReference type="GO" id="GO:0005739">
    <property type="term" value="C:mitochondrion"/>
    <property type="evidence" value="ECO:0007669"/>
    <property type="project" value="UniProtKB-SubCell"/>
</dbReference>
<comment type="caution">
    <text evidence="7">The sequence shown here is derived from an EMBL/GenBank/DDBJ whole genome shotgun (WGS) entry which is preliminary data.</text>
</comment>
<dbReference type="CDD" id="cd00866">
    <property type="entry name" value="PEBP_euk"/>
    <property type="match status" value="1"/>
</dbReference>
<keyword evidence="2" id="KW-0496">Mitochondrion</keyword>
<dbReference type="Pfam" id="PF01161">
    <property type="entry name" value="PBP"/>
    <property type="match status" value="1"/>
</dbReference>
<comment type="function">
    <text evidence="3">Component of the mitochondrial ribosome (mitoribosome), a dedicated translation machinery responsible for the synthesis of mitochondrial genome-encoded proteins, including at least some of the essential transmembrane subunits of the mitochondrial respiratory chain. The mitoribosomes are attached to the mitochondrial inner membrane and translation products are cotranslationally integrated into the membrane.</text>
</comment>
<protein>
    <recommendedName>
        <fullName evidence="5">Large ribosomal subunit protein mL38</fullName>
    </recommendedName>
</protein>
<evidence type="ECO:0000256" key="1">
    <source>
        <dbReference type="ARBA" id="ARBA00004173"/>
    </source>
</evidence>
<dbReference type="InterPro" id="IPR008914">
    <property type="entry name" value="PEBP"/>
</dbReference>
<dbReference type="EMBL" id="MU251260">
    <property type="protein sequence ID" value="KAG9252878.1"/>
    <property type="molecule type" value="Genomic_DNA"/>
</dbReference>
<keyword evidence="8" id="KW-1185">Reference proteome</keyword>
<dbReference type="RefSeq" id="XP_046116802.1">
    <property type="nucleotide sequence ID" value="XM_046257994.1"/>
</dbReference>
<dbReference type="InterPro" id="IPR036610">
    <property type="entry name" value="PEBP-like_sf"/>
</dbReference>
<proteinExistence type="inferred from homology"/>